<feature type="compositionally biased region" description="Basic residues" evidence="1">
    <location>
        <begin position="1"/>
        <end position="14"/>
    </location>
</feature>
<feature type="region of interest" description="Disordered" evidence="1">
    <location>
        <begin position="1"/>
        <end position="50"/>
    </location>
</feature>
<sequence>MRLCSRTRKRKAKRHKDEGEDEDSGVQGLQKTGFRGISQFAKGPESPNSVGFSWLNQGPITCMTLKNWLKTLQKQKVKAGPVADMPNGVAREVPVRPLQLGA</sequence>
<comment type="caution">
    <text evidence="2">The sequence shown here is derived from an EMBL/GenBank/DDBJ whole genome shotgun (WGS) entry which is preliminary data.</text>
</comment>
<keyword evidence="3" id="KW-1185">Reference proteome</keyword>
<gene>
    <name evidence="2" type="ORF">CMUS01_11276</name>
</gene>
<evidence type="ECO:0000313" key="3">
    <source>
        <dbReference type="Proteomes" id="UP000639643"/>
    </source>
</evidence>
<protein>
    <submittedName>
        <fullName evidence="2">Uncharacterized protein</fullName>
    </submittedName>
</protein>
<dbReference type="EMBL" id="WIGM01000563">
    <property type="protein sequence ID" value="KAF6821950.1"/>
    <property type="molecule type" value="Genomic_DNA"/>
</dbReference>
<accession>A0A8H6JZH6</accession>
<proteinExistence type="predicted"/>
<reference evidence="2" key="1">
    <citation type="journal article" date="2020" name="Phytopathology">
        <title>Genome Sequence Resources of Colletotrichum truncatum, C. plurivorum, C. musicola, and C. sojae: Four Species Pathogenic to Soybean (Glycine max).</title>
        <authorList>
            <person name="Rogerio F."/>
            <person name="Boufleur T.R."/>
            <person name="Ciampi-Guillardi M."/>
            <person name="Sukno S.A."/>
            <person name="Thon M.R."/>
            <person name="Massola Junior N.S."/>
            <person name="Baroncelli R."/>
        </authorList>
    </citation>
    <scope>NUCLEOTIDE SEQUENCE</scope>
    <source>
        <strain evidence="2">LFN0074</strain>
    </source>
</reference>
<evidence type="ECO:0000256" key="1">
    <source>
        <dbReference type="SAM" id="MobiDB-lite"/>
    </source>
</evidence>
<name>A0A8H6JZH6_9PEZI</name>
<organism evidence="2 3">
    <name type="scientific">Colletotrichum musicola</name>
    <dbReference type="NCBI Taxonomy" id="2175873"/>
    <lineage>
        <taxon>Eukaryota</taxon>
        <taxon>Fungi</taxon>
        <taxon>Dikarya</taxon>
        <taxon>Ascomycota</taxon>
        <taxon>Pezizomycotina</taxon>
        <taxon>Sordariomycetes</taxon>
        <taxon>Hypocreomycetidae</taxon>
        <taxon>Glomerellales</taxon>
        <taxon>Glomerellaceae</taxon>
        <taxon>Colletotrichum</taxon>
        <taxon>Colletotrichum orchidearum species complex</taxon>
    </lineage>
</organism>
<dbReference type="AlphaFoldDB" id="A0A8H6JZH6"/>
<dbReference type="Proteomes" id="UP000639643">
    <property type="component" value="Unassembled WGS sequence"/>
</dbReference>
<evidence type="ECO:0000313" key="2">
    <source>
        <dbReference type="EMBL" id="KAF6821950.1"/>
    </source>
</evidence>